<reference evidence="14" key="1">
    <citation type="submission" date="2021-04" db="EMBL/GenBank/DDBJ databases">
        <authorList>
            <consortium name="Wellcome Sanger Institute Data Sharing"/>
        </authorList>
    </citation>
    <scope>NUCLEOTIDE SEQUENCE [LARGE SCALE GENOMIC DNA]</scope>
</reference>
<evidence type="ECO:0000256" key="11">
    <source>
        <dbReference type="ARBA" id="ARBA00046288"/>
    </source>
</evidence>
<evidence type="ECO:0000256" key="1">
    <source>
        <dbReference type="ARBA" id="ARBA00004194"/>
    </source>
</evidence>
<keyword evidence="7" id="KW-0333">Golgi apparatus</keyword>
<dbReference type="AlphaFoldDB" id="A0A7N6ARI8"/>
<keyword evidence="3" id="KW-0479">Metal-binding</keyword>
<evidence type="ECO:0000256" key="12">
    <source>
        <dbReference type="SAM" id="Phobius"/>
    </source>
</evidence>
<keyword evidence="2 12" id="KW-0812">Transmembrane</keyword>
<dbReference type="GO" id="GO:0046872">
    <property type="term" value="F:metal ion binding"/>
    <property type="evidence" value="ECO:0007669"/>
    <property type="project" value="UniProtKB-KW"/>
</dbReference>
<dbReference type="GO" id="GO:0030134">
    <property type="term" value="C:COPII-coated ER to Golgi transport vesicle"/>
    <property type="evidence" value="ECO:0007669"/>
    <property type="project" value="TreeGrafter"/>
</dbReference>
<dbReference type="InterPro" id="IPR051136">
    <property type="entry name" value="Intracellular_Lectin-GPT"/>
</dbReference>
<evidence type="ECO:0000256" key="5">
    <source>
        <dbReference type="ARBA" id="ARBA00022734"/>
    </source>
</evidence>
<dbReference type="SUPFAM" id="SSF49899">
    <property type="entry name" value="Concanavalin A-like lectins/glucanases"/>
    <property type="match status" value="1"/>
</dbReference>
<comment type="subcellular location">
    <subcellularLocation>
        <location evidence="11">Endomembrane system</location>
        <topology evidence="11">Single-pass type I membrane protein</topology>
    </subcellularLocation>
    <subcellularLocation>
        <location evidence="1">Golgi apparatus membrane</location>
        <topology evidence="1">Single-pass membrane protein</topology>
    </subcellularLocation>
</comment>
<keyword evidence="4" id="KW-0732">Signal</keyword>
<dbReference type="GeneTree" id="ENSGT00940000155596"/>
<evidence type="ECO:0000256" key="8">
    <source>
        <dbReference type="ARBA" id="ARBA00023136"/>
    </source>
</evidence>
<protein>
    <recommendedName>
        <fullName evidence="13">L-type lectin-like domain-containing protein</fullName>
    </recommendedName>
</protein>
<feature type="transmembrane region" description="Helical" evidence="12">
    <location>
        <begin position="319"/>
        <end position="341"/>
    </location>
</feature>
<dbReference type="InParanoid" id="A0A7N6ARI8"/>
<dbReference type="Gene3D" id="2.60.120.200">
    <property type="match status" value="1"/>
</dbReference>
<dbReference type="RefSeq" id="XP_026199494.1">
    <property type="nucleotide sequence ID" value="XM_026343709.1"/>
</dbReference>
<dbReference type="GO" id="GO:0005537">
    <property type="term" value="F:D-mannose binding"/>
    <property type="evidence" value="ECO:0007669"/>
    <property type="project" value="TreeGrafter"/>
</dbReference>
<organism evidence="14 15">
    <name type="scientific">Anabas testudineus</name>
    <name type="common">Climbing perch</name>
    <name type="synonym">Anthias testudineus</name>
    <dbReference type="NCBI Taxonomy" id="64144"/>
    <lineage>
        <taxon>Eukaryota</taxon>
        <taxon>Metazoa</taxon>
        <taxon>Chordata</taxon>
        <taxon>Craniata</taxon>
        <taxon>Vertebrata</taxon>
        <taxon>Euteleostomi</taxon>
        <taxon>Actinopterygii</taxon>
        <taxon>Neopterygii</taxon>
        <taxon>Teleostei</taxon>
        <taxon>Neoteleostei</taxon>
        <taxon>Acanthomorphata</taxon>
        <taxon>Anabantaria</taxon>
        <taxon>Anabantiformes</taxon>
        <taxon>Anabantoidei</taxon>
        <taxon>Anabantidae</taxon>
        <taxon>Anabas</taxon>
    </lineage>
</organism>
<keyword evidence="9" id="KW-1015">Disulfide bond</keyword>
<sequence length="353" mass="40321">MDVTGTTPTLDRLTSFLSLCPMFRIKNIRELTFLFITVCMLMSQSLADEQEFMEDFLKREFSLAKPYRGLGFSSSSQWDLMGTALVTPDYVRLTPDLQSRQGAVWSRIPFFLRDWELKVHFKISGQGKKNFNGDGLAIWLTKDRMQNGPVFGNMNQFVGLGVFVDTYPNAEKTHDRAFPYISMMLGNGTLSYDHDQDGRSADLGGCAAMVRNTVHDTFLLIRYLNNRLTLMVDVDGKQEWKDCAEVTGLRLPKGYFFGASSATGDLSDNHDIISMKLYELMVHRTPEDDEEEEVIIPRVDNMEQFQVAVEEEGMSTVQFFFTILFSILGLGVLAVVGLVVYGRWKENRRKRFY</sequence>
<dbReference type="Ensembl" id="ENSATET00000053771.2">
    <property type="protein sequence ID" value="ENSATEP00000052109.1"/>
    <property type="gene ID" value="ENSATEG00000028704.2"/>
</dbReference>
<evidence type="ECO:0000256" key="7">
    <source>
        <dbReference type="ARBA" id="ARBA00023034"/>
    </source>
</evidence>
<evidence type="ECO:0000259" key="13">
    <source>
        <dbReference type="PROSITE" id="PS51328"/>
    </source>
</evidence>
<dbReference type="GO" id="GO:0005789">
    <property type="term" value="C:endoplasmic reticulum membrane"/>
    <property type="evidence" value="ECO:0007669"/>
    <property type="project" value="TreeGrafter"/>
</dbReference>
<evidence type="ECO:0000256" key="9">
    <source>
        <dbReference type="ARBA" id="ARBA00023157"/>
    </source>
</evidence>
<dbReference type="GeneID" id="113150945"/>
<dbReference type="PANTHER" id="PTHR12223:SF20">
    <property type="entry name" value="VIP36-LIKE PROTEIN"/>
    <property type="match status" value="1"/>
</dbReference>
<accession>A0A7N6ARI8</accession>
<reference evidence="14" key="2">
    <citation type="submission" date="2025-08" db="UniProtKB">
        <authorList>
            <consortium name="Ensembl"/>
        </authorList>
    </citation>
    <scope>IDENTIFICATION</scope>
</reference>
<evidence type="ECO:0000313" key="15">
    <source>
        <dbReference type="Proteomes" id="UP000265040"/>
    </source>
</evidence>
<keyword evidence="8 12" id="KW-0472">Membrane</keyword>
<keyword evidence="5" id="KW-0430">Lectin</keyword>
<dbReference type="GO" id="GO:0005793">
    <property type="term" value="C:endoplasmic reticulum-Golgi intermediate compartment"/>
    <property type="evidence" value="ECO:0007669"/>
    <property type="project" value="TreeGrafter"/>
</dbReference>
<dbReference type="PROSITE" id="PS51328">
    <property type="entry name" value="L_LECTIN_LIKE"/>
    <property type="match status" value="1"/>
</dbReference>
<dbReference type="InterPro" id="IPR013320">
    <property type="entry name" value="ConA-like_dom_sf"/>
</dbReference>
<evidence type="ECO:0000256" key="4">
    <source>
        <dbReference type="ARBA" id="ARBA00022729"/>
    </source>
</evidence>
<reference evidence="14" key="3">
    <citation type="submission" date="2025-09" db="UniProtKB">
        <authorList>
            <consortium name="Ensembl"/>
        </authorList>
    </citation>
    <scope>IDENTIFICATION</scope>
</reference>
<dbReference type="CTD" id="767766"/>
<dbReference type="GO" id="GO:0000139">
    <property type="term" value="C:Golgi membrane"/>
    <property type="evidence" value="ECO:0007669"/>
    <property type="project" value="UniProtKB-SubCell"/>
</dbReference>
<keyword evidence="15" id="KW-1185">Reference proteome</keyword>
<evidence type="ECO:0000256" key="2">
    <source>
        <dbReference type="ARBA" id="ARBA00022692"/>
    </source>
</evidence>
<evidence type="ECO:0000256" key="3">
    <source>
        <dbReference type="ARBA" id="ARBA00022723"/>
    </source>
</evidence>
<dbReference type="InterPro" id="IPR005052">
    <property type="entry name" value="Lectin_leg"/>
</dbReference>
<proteinExistence type="predicted"/>
<keyword evidence="6 12" id="KW-1133">Transmembrane helix</keyword>
<dbReference type="Pfam" id="PF03388">
    <property type="entry name" value="Lectin_leg-like"/>
    <property type="match status" value="1"/>
</dbReference>
<name>A0A7N6ARI8_ANATE</name>
<dbReference type="FunFam" id="2.60.120.200:FF:000017">
    <property type="entry name" value="Vesicular integral-membrane protein VIP36"/>
    <property type="match status" value="1"/>
</dbReference>
<dbReference type="OMA" id="FSQWDLM"/>
<evidence type="ECO:0000256" key="10">
    <source>
        <dbReference type="ARBA" id="ARBA00023180"/>
    </source>
</evidence>
<evidence type="ECO:0000256" key="6">
    <source>
        <dbReference type="ARBA" id="ARBA00022989"/>
    </source>
</evidence>
<feature type="domain" description="L-type lectin-like" evidence="13">
    <location>
        <begin position="55"/>
        <end position="280"/>
    </location>
</feature>
<dbReference type="OrthoDB" id="270293at2759"/>
<dbReference type="PANTHER" id="PTHR12223">
    <property type="entry name" value="VESICULAR MANNOSE-BINDING LECTIN"/>
    <property type="match status" value="1"/>
</dbReference>
<keyword evidence="10" id="KW-0325">Glycoprotein</keyword>
<evidence type="ECO:0000313" key="14">
    <source>
        <dbReference type="Ensembl" id="ENSATEP00000052109.1"/>
    </source>
</evidence>
<dbReference type="Proteomes" id="UP000265040">
    <property type="component" value="Chromosome 9"/>
</dbReference>
<dbReference type="GO" id="GO:0006888">
    <property type="term" value="P:endoplasmic reticulum to Golgi vesicle-mediated transport"/>
    <property type="evidence" value="ECO:0007669"/>
    <property type="project" value="TreeGrafter"/>
</dbReference>